<feature type="domain" description="Metallo-beta-lactamase" evidence="1">
    <location>
        <begin position="11"/>
        <end position="189"/>
    </location>
</feature>
<proteinExistence type="predicted"/>
<dbReference type="InterPro" id="IPR050855">
    <property type="entry name" value="NDM-1-like"/>
</dbReference>
<dbReference type="EMBL" id="JAPDOD010000016">
    <property type="protein sequence ID" value="MDA0162120.1"/>
    <property type="molecule type" value="Genomic_DNA"/>
</dbReference>
<sequence length="299" mass="31585">MVLIDFRPGPSANLVLVDGERPVLIDSGSGSVASLQRTHAFLAEHGVRAGDLAWLALTHFHADHAGGAGALGVPVAAHELEASLVNAGDPRAGDPWLGFPIGPYSVTRGLRDGEALEGLTVVHTPGQTPGHVAYWVAEKRVAITGDLLQDGDVAWVPFGGPWARDALDATIASVERIAALDPVMTIPGHGPPVTDVPRAVAATLERYERFRADPSRAVWHAVRRALVSHLMIAPRDVAGLMALPWVPIAARALELTPAVVVERTLAGLRERGVVVRDGGTYDVTVPYEAREPGMSATSK</sequence>
<evidence type="ECO:0000313" key="3">
    <source>
        <dbReference type="Proteomes" id="UP001149140"/>
    </source>
</evidence>
<comment type="caution">
    <text evidence="2">The sequence shown here is derived from an EMBL/GenBank/DDBJ whole genome shotgun (WGS) entry which is preliminary data.</text>
</comment>
<dbReference type="PANTHER" id="PTHR42951">
    <property type="entry name" value="METALLO-BETA-LACTAMASE DOMAIN-CONTAINING"/>
    <property type="match status" value="1"/>
</dbReference>
<accession>A0A9X3S0J7</accession>
<reference evidence="2" key="1">
    <citation type="submission" date="2022-10" db="EMBL/GenBank/DDBJ databases">
        <title>The WGS of Solirubrobacter ginsenosidimutans DSM 21036.</title>
        <authorList>
            <person name="Jiang Z."/>
        </authorList>
    </citation>
    <scope>NUCLEOTIDE SEQUENCE</scope>
    <source>
        <strain evidence="2">DSM 21036</strain>
    </source>
</reference>
<evidence type="ECO:0000313" key="2">
    <source>
        <dbReference type="EMBL" id="MDA0162120.1"/>
    </source>
</evidence>
<name>A0A9X3S0J7_9ACTN</name>
<dbReference type="Proteomes" id="UP001149140">
    <property type="component" value="Unassembled WGS sequence"/>
</dbReference>
<organism evidence="2 3">
    <name type="scientific">Solirubrobacter ginsenosidimutans</name>
    <dbReference type="NCBI Taxonomy" id="490573"/>
    <lineage>
        <taxon>Bacteria</taxon>
        <taxon>Bacillati</taxon>
        <taxon>Actinomycetota</taxon>
        <taxon>Thermoleophilia</taxon>
        <taxon>Solirubrobacterales</taxon>
        <taxon>Solirubrobacteraceae</taxon>
        <taxon>Solirubrobacter</taxon>
    </lineage>
</organism>
<dbReference type="InterPro" id="IPR036866">
    <property type="entry name" value="RibonucZ/Hydroxyglut_hydro"/>
</dbReference>
<dbReference type="AlphaFoldDB" id="A0A9X3S0J7"/>
<gene>
    <name evidence="2" type="ORF">OM076_17740</name>
</gene>
<keyword evidence="3" id="KW-1185">Reference proteome</keyword>
<evidence type="ECO:0000259" key="1">
    <source>
        <dbReference type="SMART" id="SM00849"/>
    </source>
</evidence>
<dbReference type="InterPro" id="IPR001279">
    <property type="entry name" value="Metallo-B-lactamas"/>
</dbReference>
<protein>
    <submittedName>
        <fullName evidence="2">MBL fold metallo-hydrolase</fullName>
    </submittedName>
</protein>
<dbReference type="Gene3D" id="3.60.15.10">
    <property type="entry name" value="Ribonuclease Z/Hydroxyacylglutathione hydrolase-like"/>
    <property type="match status" value="1"/>
</dbReference>
<dbReference type="Pfam" id="PF00753">
    <property type="entry name" value="Lactamase_B"/>
    <property type="match status" value="1"/>
</dbReference>
<dbReference type="SUPFAM" id="SSF56281">
    <property type="entry name" value="Metallo-hydrolase/oxidoreductase"/>
    <property type="match status" value="1"/>
</dbReference>
<dbReference type="SMART" id="SM00849">
    <property type="entry name" value="Lactamase_B"/>
    <property type="match status" value="1"/>
</dbReference>
<dbReference type="RefSeq" id="WP_270041357.1">
    <property type="nucleotide sequence ID" value="NZ_JAPDOD010000016.1"/>
</dbReference>